<dbReference type="Gene3D" id="2.60.40.1080">
    <property type="match status" value="1"/>
</dbReference>
<dbReference type="Pfam" id="PF13385">
    <property type="entry name" value="Laminin_G_3"/>
    <property type="match status" value="1"/>
</dbReference>
<dbReference type="InterPro" id="IPR013320">
    <property type="entry name" value="ConA-like_dom_sf"/>
</dbReference>
<keyword evidence="3" id="KW-1185">Reference proteome</keyword>
<proteinExistence type="predicted"/>
<reference evidence="3" key="1">
    <citation type="journal article" date="2019" name="Int. J. Syst. Evol. Microbiol.">
        <title>The Global Catalogue of Microorganisms (GCM) 10K type strain sequencing project: providing services to taxonomists for standard genome sequencing and annotation.</title>
        <authorList>
            <consortium name="The Broad Institute Genomics Platform"/>
            <consortium name="The Broad Institute Genome Sequencing Center for Infectious Disease"/>
            <person name="Wu L."/>
            <person name="Ma J."/>
        </authorList>
    </citation>
    <scope>NUCLEOTIDE SEQUENCE [LARGE SCALE GENOMIC DNA]</scope>
    <source>
        <strain evidence="3">JCM 16601</strain>
    </source>
</reference>
<keyword evidence="1" id="KW-0732">Signal</keyword>
<comment type="caution">
    <text evidence="2">The sequence shown here is derived from an EMBL/GenBank/DDBJ whole genome shotgun (WGS) entry which is preliminary data.</text>
</comment>
<dbReference type="SUPFAM" id="SSF49899">
    <property type="entry name" value="Concanavalin A-like lectins/glucanases"/>
    <property type="match status" value="1"/>
</dbReference>
<sequence length="336" mass="36067">MNKYYSLFVALAALVYCSCNKIADPSPDTLQSISLRDTLTLYTGNVVSLDIQVKPASFDTTKFIWGSSDTSVIAVTNRGQITAKNPGTSVVSVSNADKTKSVSCAVTVKDSLSIGLIAYYPFNNSAIDATGHGYNGIGTDLTSAADRFGKPNSAYGFNGTSSYIVVQDKQVLRLNNTDFTLNMWMNLDGYNSSSGSALLAKGNGPYQNGWNCSVTGLGTTNTGIGNAFYNVSGGDDPHAFGNTVIGLGKWTMVTITYNLAQQQISFYINGVFDHATGGIPTPNPNTAVNLFIGKNSYIDPSGLTPAYYIKGKMDDIRIYNHIIPSHEITKLYKLSY</sequence>
<feature type="signal peptide" evidence="1">
    <location>
        <begin position="1"/>
        <end position="23"/>
    </location>
</feature>
<evidence type="ECO:0000313" key="2">
    <source>
        <dbReference type="EMBL" id="GAA3992225.1"/>
    </source>
</evidence>
<gene>
    <name evidence="2" type="ORF">GCM10022210_52360</name>
</gene>
<accession>A0ABP7R3U4</accession>
<dbReference type="InterPro" id="IPR008964">
    <property type="entry name" value="Invasin/intimin_cell_adhesion"/>
</dbReference>
<evidence type="ECO:0000313" key="3">
    <source>
        <dbReference type="Proteomes" id="UP001500742"/>
    </source>
</evidence>
<dbReference type="SUPFAM" id="SSF49373">
    <property type="entry name" value="Invasin/intimin cell-adhesion fragments"/>
    <property type="match status" value="1"/>
</dbReference>
<organism evidence="2 3">
    <name type="scientific">Mucilaginibacter dorajii</name>
    <dbReference type="NCBI Taxonomy" id="692994"/>
    <lineage>
        <taxon>Bacteria</taxon>
        <taxon>Pseudomonadati</taxon>
        <taxon>Bacteroidota</taxon>
        <taxon>Sphingobacteriia</taxon>
        <taxon>Sphingobacteriales</taxon>
        <taxon>Sphingobacteriaceae</taxon>
        <taxon>Mucilaginibacter</taxon>
    </lineage>
</organism>
<dbReference type="EMBL" id="BAAAZC010000048">
    <property type="protein sequence ID" value="GAA3992225.1"/>
    <property type="molecule type" value="Genomic_DNA"/>
</dbReference>
<protein>
    <recommendedName>
        <fullName evidence="4">BIG2 domain-containing protein</fullName>
    </recommendedName>
</protein>
<evidence type="ECO:0000256" key="1">
    <source>
        <dbReference type="SAM" id="SignalP"/>
    </source>
</evidence>
<evidence type="ECO:0008006" key="4">
    <source>
        <dbReference type="Google" id="ProtNLM"/>
    </source>
</evidence>
<name>A0ABP7R3U4_9SPHI</name>
<dbReference type="Gene3D" id="2.60.120.200">
    <property type="match status" value="1"/>
</dbReference>
<dbReference type="Proteomes" id="UP001500742">
    <property type="component" value="Unassembled WGS sequence"/>
</dbReference>
<dbReference type="RefSeq" id="WP_259097526.1">
    <property type="nucleotide sequence ID" value="NZ_BAAAZC010000048.1"/>
</dbReference>
<feature type="chain" id="PRO_5046774444" description="BIG2 domain-containing protein" evidence="1">
    <location>
        <begin position="24"/>
        <end position="336"/>
    </location>
</feature>